<dbReference type="Gene3D" id="3.30.420.100">
    <property type="match status" value="1"/>
</dbReference>
<sequence length="64" mass="7357">MYKNAHAAIRANPELEKKAEKAPAPAKRWNRRKLTLADLKDRVAQKNKSYLAKLQDQDTHSLTD</sequence>
<proteinExistence type="predicted"/>
<evidence type="ECO:0000259" key="4">
    <source>
        <dbReference type="Pfam" id="PF14204"/>
    </source>
</evidence>
<dbReference type="EnsemblMetazoa" id="XM_050656120.1">
    <property type="protein sequence ID" value="XP_050512077.1"/>
    <property type="gene ID" value="LOC126888098"/>
</dbReference>
<dbReference type="Pfam" id="PF14204">
    <property type="entry name" value="Ribosomal_L18_c"/>
    <property type="match status" value="1"/>
</dbReference>
<reference evidence="5" key="1">
    <citation type="submission" date="2025-05" db="UniProtKB">
        <authorList>
            <consortium name="EnsemblMetazoa"/>
        </authorList>
    </citation>
    <scope>IDENTIFICATION</scope>
</reference>
<dbReference type="Proteomes" id="UP001652700">
    <property type="component" value="Unplaced"/>
</dbReference>
<keyword evidence="6" id="KW-1185">Reference proteome</keyword>
<name>A0ABM5KPG0_DIAVI</name>
<feature type="domain" description="Large ribosomal subunit protein uL18 C-terminal eukaryotes" evidence="4">
    <location>
        <begin position="1"/>
        <end position="52"/>
    </location>
</feature>
<evidence type="ECO:0000256" key="1">
    <source>
        <dbReference type="ARBA" id="ARBA00022730"/>
    </source>
</evidence>
<protein>
    <recommendedName>
        <fullName evidence="4">Large ribosomal subunit protein uL18 C-terminal eukaryotes domain-containing protein</fullName>
    </recommendedName>
</protein>
<accession>A0ABM5KPG0</accession>
<dbReference type="RefSeq" id="XP_050512077.1">
    <property type="nucleotide sequence ID" value="XM_050656120.1"/>
</dbReference>
<dbReference type="InterPro" id="IPR025607">
    <property type="entry name" value="Ribosomal_uL18_C_euk"/>
</dbReference>
<keyword evidence="1" id="KW-0699">rRNA-binding</keyword>
<evidence type="ECO:0000313" key="5">
    <source>
        <dbReference type="EnsemblMetazoa" id="XP_050512077.1"/>
    </source>
</evidence>
<evidence type="ECO:0000256" key="2">
    <source>
        <dbReference type="ARBA" id="ARBA00022884"/>
    </source>
</evidence>
<evidence type="ECO:0000256" key="3">
    <source>
        <dbReference type="SAM" id="MobiDB-lite"/>
    </source>
</evidence>
<organism evidence="5 6">
    <name type="scientific">Diabrotica virgifera virgifera</name>
    <name type="common">western corn rootworm</name>
    <dbReference type="NCBI Taxonomy" id="50390"/>
    <lineage>
        <taxon>Eukaryota</taxon>
        <taxon>Metazoa</taxon>
        <taxon>Ecdysozoa</taxon>
        <taxon>Arthropoda</taxon>
        <taxon>Hexapoda</taxon>
        <taxon>Insecta</taxon>
        <taxon>Pterygota</taxon>
        <taxon>Neoptera</taxon>
        <taxon>Endopterygota</taxon>
        <taxon>Coleoptera</taxon>
        <taxon>Polyphaga</taxon>
        <taxon>Cucujiformia</taxon>
        <taxon>Chrysomeloidea</taxon>
        <taxon>Chrysomelidae</taxon>
        <taxon>Galerucinae</taxon>
        <taxon>Diabroticina</taxon>
        <taxon>Diabroticites</taxon>
        <taxon>Diabrotica</taxon>
    </lineage>
</organism>
<evidence type="ECO:0000313" key="6">
    <source>
        <dbReference type="Proteomes" id="UP001652700"/>
    </source>
</evidence>
<feature type="region of interest" description="Disordered" evidence="3">
    <location>
        <begin position="1"/>
        <end position="33"/>
    </location>
</feature>
<keyword evidence="2" id="KW-0694">RNA-binding</keyword>
<dbReference type="GeneID" id="126888098"/>